<dbReference type="Pfam" id="PF19842">
    <property type="entry name" value="YqeC"/>
    <property type="match status" value="1"/>
</dbReference>
<evidence type="ECO:0000313" key="1">
    <source>
        <dbReference type="EMBL" id="AVO27117.1"/>
    </source>
</evidence>
<dbReference type="AlphaFoldDB" id="A0A2S0M6P0"/>
<name>A0A2S0M6P0_MEGEL</name>
<dbReference type="InterPro" id="IPR017587">
    <property type="entry name" value="YqeC"/>
</dbReference>
<dbReference type="Proteomes" id="UP000238358">
    <property type="component" value="Chromosome"/>
</dbReference>
<dbReference type="OrthoDB" id="368187at2"/>
<sequence length="219" mass="24103">MTAAVYTYIGAGGKTTSLFARARQERAAGHRVAVVTTTHMMRPDRWFVPADLPAGWQDPWQRDGIVVVGQDGADGKITWPGDDVYFRLCTAADVVLVEGDGSRRLPLKVMGPHEPVIPANTCEVHCLAGLSALGRPVRDVCFRWELLNLDPEAVVTERLLSYIVEAGCLARIGNWKYKTTVVLNQADDEALCQAGKRILKKLSRPGKLTAYPAEMRESK</sequence>
<proteinExistence type="predicted"/>
<reference evidence="1 2" key="1">
    <citation type="journal article" date="2018" name="Genome Announc.">
        <title>Complete genomes of two Megasphaera elsdenii strains, NCIMB 702410 and ATCC 25940.</title>
        <authorList>
            <person name="Hatmaker E.A."/>
            <person name="O'Dell K."/>
            <person name="Riley L.A."/>
            <person name="Klingeman D.M."/>
            <person name="Guss A.M."/>
        </authorList>
    </citation>
    <scope>NUCLEOTIDE SEQUENCE [LARGE SCALE GENOMIC DNA]</scope>
    <source>
        <strain evidence="1 2">NCIMB702410</strain>
    </source>
</reference>
<dbReference type="RefSeq" id="WP_027895513.1">
    <property type="nucleotide sequence ID" value="NZ_CP027569.1"/>
</dbReference>
<gene>
    <name evidence="1" type="primary">yqeC</name>
    <name evidence="1" type="ORF">C6Y28_05580</name>
</gene>
<protein>
    <submittedName>
        <fullName evidence="1">Putative selenium-dependent hydroxylase accessory protein YqeC</fullName>
    </submittedName>
</protein>
<dbReference type="NCBIfam" id="TIGR03172">
    <property type="entry name" value="selenium cofactor biosynthesis protein YqeC"/>
    <property type="match status" value="1"/>
</dbReference>
<organism evidence="1 2">
    <name type="scientific">Megasphaera elsdenii</name>
    <dbReference type="NCBI Taxonomy" id="907"/>
    <lineage>
        <taxon>Bacteria</taxon>
        <taxon>Bacillati</taxon>
        <taxon>Bacillota</taxon>
        <taxon>Negativicutes</taxon>
        <taxon>Veillonellales</taxon>
        <taxon>Veillonellaceae</taxon>
        <taxon>Megasphaera</taxon>
    </lineage>
</organism>
<accession>A0A2S0M6P0</accession>
<evidence type="ECO:0000313" key="2">
    <source>
        <dbReference type="Proteomes" id="UP000238358"/>
    </source>
</evidence>
<dbReference type="EMBL" id="CP027569">
    <property type="protein sequence ID" value="AVO27117.1"/>
    <property type="molecule type" value="Genomic_DNA"/>
</dbReference>